<evidence type="ECO:0000256" key="3">
    <source>
        <dbReference type="ARBA" id="ARBA00022525"/>
    </source>
</evidence>
<dbReference type="PROSITE" id="PS00162">
    <property type="entry name" value="ALPHA_CA_1"/>
    <property type="match status" value="1"/>
</dbReference>
<dbReference type="PANTHER" id="PTHR18952:SF208">
    <property type="entry name" value="CARBONIC ANHYDRASE XA-RELATED"/>
    <property type="match status" value="1"/>
</dbReference>
<comment type="similarity">
    <text evidence="2 6">Belongs to the alpha-carbonic anhydrase family.</text>
</comment>
<dbReference type="InterPro" id="IPR001148">
    <property type="entry name" value="CA_dom"/>
</dbReference>
<protein>
    <recommendedName>
        <fullName evidence="6">Carbonic anhydrase</fullName>
        <ecNumber evidence="6">4.2.1.1</ecNumber>
    </recommendedName>
</protein>
<evidence type="ECO:0000313" key="9">
    <source>
        <dbReference type="Proteomes" id="UP001164746"/>
    </source>
</evidence>
<evidence type="ECO:0000256" key="6">
    <source>
        <dbReference type="RuleBase" id="RU367011"/>
    </source>
</evidence>
<keyword evidence="9" id="KW-1185">Reference proteome</keyword>
<proteinExistence type="inferred from homology"/>
<keyword evidence="3" id="KW-0964">Secreted</keyword>
<comment type="function">
    <text evidence="6">Reversible hydration of carbon dioxide.</text>
</comment>
<dbReference type="Gene3D" id="3.10.200.10">
    <property type="entry name" value="Alpha carbonic anhydrase"/>
    <property type="match status" value="1"/>
</dbReference>
<reference evidence="8" key="1">
    <citation type="submission" date="2022-11" db="EMBL/GenBank/DDBJ databases">
        <title>Centuries of genome instability and evolution in soft-shell clam transmissible cancer (bioRxiv).</title>
        <authorList>
            <person name="Hart S.F.M."/>
            <person name="Yonemitsu M.A."/>
            <person name="Giersch R.M."/>
            <person name="Beal B.F."/>
            <person name="Arriagada G."/>
            <person name="Davis B.W."/>
            <person name="Ostrander E.A."/>
            <person name="Goff S.P."/>
            <person name="Metzger M.J."/>
        </authorList>
    </citation>
    <scope>NUCLEOTIDE SEQUENCE</scope>
    <source>
        <strain evidence="8">MELC-2E11</strain>
        <tissue evidence="8">Siphon/mantle</tissue>
    </source>
</reference>
<dbReference type="InterPro" id="IPR018338">
    <property type="entry name" value="Carbonic_anhydrase_a-class_CS"/>
</dbReference>
<dbReference type="InterPro" id="IPR036398">
    <property type="entry name" value="CA_dom_sf"/>
</dbReference>
<name>A0ABY7DNM8_MYAAR</name>
<dbReference type="EMBL" id="CP111014">
    <property type="protein sequence ID" value="WAQ98718.1"/>
    <property type="molecule type" value="Genomic_DNA"/>
</dbReference>
<dbReference type="Proteomes" id="UP001164746">
    <property type="component" value="Chromosome 3"/>
</dbReference>
<evidence type="ECO:0000256" key="4">
    <source>
        <dbReference type="ARBA" id="ARBA00022723"/>
    </source>
</evidence>
<comment type="cofactor">
    <cofactor evidence="6">
        <name>Zn(2+)</name>
        <dbReference type="ChEBI" id="CHEBI:29105"/>
    </cofactor>
</comment>
<dbReference type="PANTHER" id="PTHR18952">
    <property type="entry name" value="CARBONIC ANHYDRASE"/>
    <property type="match status" value="1"/>
</dbReference>
<dbReference type="SUPFAM" id="SSF51069">
    <property type="entry name" value="Carbonic anhydrase"/>
    <property type="match status" value="1"/>
</dbReference>
<keyword evidence="4 6" id="KW-0479">Metal-binding</keyword>
<evidence type="ECO:0000256" key="5">
    <source>
        <dbReference type="ARBA" id="ARBA00022833"/>
    </source>
</evidence>
<evidence type="ECO:0000256" key="2">
    <source>
        <dbReference type="ARBA" id="ARBA00010718"/>
    </source>
</evidence>
<feature type="domain" description="Alpha-carbonic anhydrase" evidence="7">
    <location>
        <begin position="1"/>
        <end position="252"/>
    </location>
</feature>
<comment type="catalytic activity">
    <reaction evidence="6">
        <text>hydrogencarbonate + H(+) = CO2 + H2O</text>
        <dbReference type="Rhea" id="RHEA:10748"/>
        <dbReference type="ChEBI" id="CHEBI:15377"/>
        <dbReference type="ChEBI" id="CHEBI:15378"/>
        <dbReference type="ChEBI" id="CHEBI:16526"/>
        <dbReference type="ChEBI" id="CHEBI:17544"/>
        <dbReference type="EC" id="4.2.1.1"/>
    </reaction>
</comment>
<dbReference type="PROSITE" id="PS51144">
    <property type="entry name" value="ALPHA_CA_2"/>
    <property type="match status" value="1"/>
</dbReference>
<dbReference type="SMART" id="SM01057">
    <property type="entry name" value="Carb_anhydrase"/>
    <property type="match status" value="1"/>
</dbReference>
<dbReference type="InterPro" id="IPR023561">
    <property type="entry name" value="Carbonic_anhydrase_a-class"/>
</dbReference>
<evidence type="ECO:0000313" key="8">
    <source>
        <dbReference type="EMBL" id="WAQ98718.1"/>
    </source>
</evidence>
<dbReference type="EC" id="4.2.1.1" evidence="6"/>
<sequence>MWGSMNTEWYMCSKGKNQSPVNIEPRELLFDPALKHIEFQGEMITGTVINNGVDLTVDVNNTGQYKPVNISLGPLSYTYTIAQIKLHFGFWDGQGSEHSVNGEFFDGEVHIIAYNSDVYSNLTHAHKSPRGVVILAAFLQIGRRSDTEFSIITELSKLVLYKGQRARLKSLDIISMLPKTDNYITYEGSFTQPGCYETVTWIVLNRPIQITTEQMANLRELRQRDIAYPQAFMANNRRPVMPLNRRTLRTNINFKKGCTMEQDMHYQYNSHLRVKK</sequence>
<comment type="subcellular location">
    <subcellularLocation>
        <location evidence="1">Secreted</location>
    </subcellularLocation>
</comment>
<evidence type="ECO:0000256" key="1">
    <source>
        <dbReference type="ARBA" id="ARBA00004613"/>
    </source>
</evidence>
<dbReference type="Pfam" id="PF00194">
    <property type="entry name" value="Carb_anhydrase"/>
    <property type="match status" value="1"/>
</dbReference>
<gene>
    <name evidence="8" type="ORF">MAR_023091</name>
</gene>
<accession>A0ABY7DNM8</accession>
<keyword evidence="6" id="KW-0456">Lyase</keyword>
<evidence type="ECO:0000259" key="7">
    <source>
        <dbReference type="PROSITE" id="PS51144"/>
    </source>
</evidence>
<keyword evidence="5 6" id="KW-0862">Zinc</keyword>
<organism evidence="8 9">
    <name type="scientific">Mya arenaria</name>
    <name type="common">Soft-shell clam</name>
    <dbReference type="NCBI Taxonomy" id="6604"/>
    <lineage>
        <taxon>Eukaryota</taxon>
        <taxon>Metazoa</taxon>
        <taxon>Spiralia</taxon>
        <taxon>Lophotrochozoa</taxon>
        <taxon>Mollusca</taxon>
        <taxon>Bivalvia</taxon>
        <taxon>Autobranchia</taxon>
        <taxon>Heteroconchia</taxon>
        <taxon>Euheterodonta</taxon>
        <taxon>Imparidentia</taxon>
        <taxon>Neoheterodontei</taxon>
        <taxon>Myida</taxon>
        <taxon>Myoidea</taxon>
        <taxon>Myidae</taxon>
        <taxon>Mya</taxon>
    </lineage>
</organism>